<comment type="caution">
    <text evidence="10">The sequence shown here is derived from an EMBL/GenBank/DDBJ whole genome shotgun (WGS) entry which is preliminary data.</text>
</comment>
<keyword evidence="8" id="KW-0963">Cytoplasm</keyword>
<dbReference type="Pfam" id="PF02224">
    <property type="entry name" value="Cytidylate_kin"/>
    <property type="match status" value="1"/>
</dbReference>
<protein>
    <recommendedName>
        <fullName evidence="8">Cytidylate kinase</fullName>
        <shortName evidence="8">CK</shortName>
        <ecNumber evidence="8">2.7.4.25</ecNumber>
    </recommendedName>
    <alternativeName>
        <fullName evidence="8">Cytidine monophosphate kinase</fullName>
        <shortName evidence="8">CMP kinase</shortName>
    </alternativeName>
</protein>
<evidence type="ECO:0000256" key="6">
    <source>
        <dbReference type="ARBA" id="ARBA00047615"/>
    </source>
</evidence>
<dbReference type="EC" id="2.7.4.25" evidence="8"/>
<accession>A0A154L8A1</accession>
<dbReference type="CDD" id="cd02020">
    <property type="entry name" value="CMPK"/>
    <property type="match status" value="1"/>
</dbReference>
<dbReference type="RefSeq" id="WP_062949761.1">
    <property type="nucleotide sequence ID" value="NZ_LPVY01000005.1"/>
</dbReference>
<dbReference type="GO" id="GO:0036430">
    <property type="term" value="F:CMP kinase activity"/>
    <property type="evidence" value="ECO:0007669"/>
    <property type="project" value="RHEA"/>
</dbReference>
<dbReference type="InterPro" id="IPR011994">
    <property type="entry name" value="Cytidylate_kinase_dom"/>
</dbReference>
<dbReference type="AlphaFoldDB" id="A0A154L8A1"/>
<evidence type="ECO:0000256" key="2">
    <source>
        <dbReference type="ARBA" id="ARBA00022679"/>
    </source>
</evidence>
<evidence type="ECO:0000313" key="10">
    <source>
        <dbReference type="EMBL" id="KZB66616.1"/>
    </source>
</evidence>
<dbReference type="NCBIfam" id="TIGR00017">
    <property type="entry name" value="cmk"/>
    <property type="match status" value="1"/>
</dbReference>
<comment type="subcellular location">
    <subcellularLocation>
        <location evidence="8">Cytoplasm</location>
    </subcellularLocation>
</comment>
<keyword evidence="4 8" id="KW-0418">Kinase</keyword>
<dbReference type="Gene3D" id="3.40.50.300">
    <property type="entry name" value="P-loop containing nucleotide triphosphate hydrolases"/>
    <property type="match status" value="1"/>
</dbReference>
<dbReference type="EMBL" id="LPVY01000005">
    <property type="protein sequence ID" value="KZB66616.1"/>
    <property type="molecule type" value="Genomic_DNA"/>
</dbReference>
<dbReference type="GO" id="GO:0005737">
    <property type="term" value="C:cytoplasm"/>
    <property type="evidence" value="ECO:0007669"/>
    <property type="project" value="UniProtKB-SubCell"/>
</dbReference>
<evidence type="ECO:0000313" key="11">
    <source>
        <dbReference type="Proteomes" id="UP000076335"/>
    </source>
</evidence>
<sequence length="214" mass="22938">MIIAIDGPAASGKGTLARRVAGAMDYAYLDTGLLYRATGAKVLALGLDPSDEDVAVGVAEKLGANELDGQELRSEEVGNAASKVAAIPRVRAVLLDFQRNLASSPPGGKRGAVLDGRDIGTVVCPDAPIKFYLTASVEERANRRFKQLQEKNPAAIYERVLKELEERDARDSARDVAPLKMASDAIHIDTDRLNADAVFNAVMAHIRTHMGEND</sequence>
<dbReference type="GO" id="GO:0005524">
    <property type="term" value="F:ATP binding"/>
    <property type="evidence" value="ECO:0007669"/>
    <property type="project" value="UniProtKB-UniRule"/>
</dbReference>
<proteinExistence type="inferred from homology"/>
<evidence type="ECO:0000256" key="3">
    <source>
        <dbReference type="ARBA" id="ARBA00022741"/>
    </source>
</evidence>
<comment type="catalytic activity">
    <reaction evidence="6 8">
        <text>dCMP + ATP = dCDP + ADP</text>
        <dbReference type="Rhea" id="RHEA:25094"/>
        <dbReference type="ChEBI" id="CHEBI:30616"/>
        <dbReference type="ChEBI" id="CHEBI:57566"/>
        <dbReference type="ChEBI" id="CHEBI:58593"/>
        <dbReference type="ChEBI" id="CHEBI:456216"/>
        <dbReference type="EC" id="2.7.4.25"/>
    </reaction>
</comment>
<keyword evidence="2 8" id="KW-0808">Transferase</keyword>
<comment type="similarity">
    <text evidence="1 8">Belongs to the cytidylate kinase family. Type 1 subfamily.</text>
</comment>
<evidence type="ECO:0000259" key="9">
    <source>
        <dbReference type="Pfam" id="PF02224"/>
    </source>
</evidence>
<keyword evidence="3 8" id="KW-0547">Nucleotide-binding</keyword>
<dbReference type="Proteomes" id="UP000076335">
    <property type="component" value="Unassembled WGS sequence"/>
</dbReference>
<keyword evidence="5 8" id="KW-0067">ATP-binding</keyword>
<evidence type="ECO:0000256" key="7">
    <source>
        <dbReference type="ARBA" id="ARBA00048478"/>
    </source>
</evidence>
<organism evidence="10 11">
    <name type="scientific">Thalassospira lucentensis</name>
    <dbReference type="NCBI Taxonomy" id="168935"/>
    <lineage>
        <taxon>Bacteria</taxon>
        <taxon>Pseudomonadati</taxon>
        <taxon>Pseudomonadota</taxon>
        <taxon>Alphaproteobacteria</taxon>
        <taxon>Rhodospirillales</taxon>
        <taxon>Thalassospiraceae</taxon>
        <taxon>Thalassospira</taxon>
    </lineage>
</organism>
<evidence type="ECO:0000256" key="8">
    <source>
        <dbReference type="HAMAP-Rule" id="MF_00238"/>
    </source>
</evidence>
<dbReference type="InterPro" id="IPR027417">
    <property type="entry name" value="P-loop_NTPase"/>
</dbReference>
<dbReference type="InterPro" id="IPR003136">
    <property type="entry name" value="Cytidylate_kin"/>
</dbReference>
<dbReference type="GO" id="GO:0006220">
    <property type="term" value="P:pyrimidine nucleotide metabolic process"/>
    <property type="evidence" value="ECO:0007669"/>
    <property type="project" value="UniProtKB-UniRule"/>
</dbReference>
<dbReference type="HAMAP" id="MF_00238">
    <property type="entry name" value="Cytidyl_kinase_type1"/>
    <property type="match status" value="1"/>
</dbReference>
<evidence type="ECO:0000256" key="1">
    <source>
        <dbReference type="ARBA" id="ARBA00009427"/>
    </source>
</evidence>
<evidence type="ECO:0000256" key="4">
    <source>
        <dbReference type="ARBA" id="ARBA00022777"/>
    </source>
</evidence>
<dbReference type="OrthoDB" id="9807434at2"/>
<comment type="catalytic activity">
    <reaction evidence="7 8">
        <text>CMP + ATP = CDP + ADP</text>
        <dbReference type="Rhea" id="RHEA:11600"/>
        <dbReference type="ChEBI" id="CHEBI:30616"/>
        <dbReference type="ChEBI" id="CHEBI:58069"/>
        <dbReference type="ChEBI" id="CHEBI:60377"/>
        <dbReference type="ChEBI" id="CHEBI:456216"/>
        <dbReference type="EC" id="2.7.4.25"/>
    </reaction>
</comment>
<feature type="domain" description="Cytidylate kinase" evidence="9">
    <location>
        <begin position="3"/>
        <end position="207"/>
    </location>
</feature>
<evidence type="ECO:0000256" key="5">
    <source>
        <dbReference type="ARBA" id="ARBA00022840"/>
    </source>
</evidence>
<gene>
    <name evidence="8" type="primary">cmk</name>
    <name evidence="10" type="ORF">AUP42_13750</name>
</gene>
<feature type="binding site" evidence="8">
    <location>
        <begin position="7"/>
        <end position="15"/>
    </location>
    <ligand>
        <name>ATP</name>
        <dbReference type="ChEBI" id="CHEBI:30616"/>
    </ligand>
</feature>
<reference evidence="10 11" key="1">
    <citation type="submission" date="2015-12" db="EMBL/GenBank/DDBJ databases">
        <title>Genome sequence of Thalassospira lucentensis MCCC 1A02072.</title>
        <authorList>
            <person name="Lu L."/>
            <person name="Lai Q."/>
            <person name="Shao Z."/>
            <person name="Qian P."/>
        </authorList>
    </citation>
    <scope>NUCLEOTIDE SEQUENCE [LARGE SCALE GENOMIC DNA]</scope>
    <source>
        <strain evidence="10 11">MCCC 1A02072</strain>
    </source>
</reference>
<dbReference type="SUPFAM" id="SSF52540">
    <property type="entry name" value="P-loop containing nucleoside triphosphate hydrolases"/>
    <property type="match status" value="1"/>
</dbReference>
<name>A0A154L8A1_9PROT</name>
<dbReference type="GO" id="GO:0036431">
    <property type="term" value="F:dCMP kinase activity"/>
    <property type="evidence" value="ECO:0007669"/>
    <property type="project" value="InterPro"/>
</dbReference>